<comment type="caution">
    <text evidence="8">The sequence shown here is derived from an EMBL/GenBank/DDBJ whole genome shotgun (WGS) entry which is preliminary data.</text>
</comment>
<evidence type="ECO:0000313" key="8">
    <source>
        <dbReference type="EMBL" id="NYF78249.1"/>
    </source>
</evidence>
<organism evidence="8 9">
    <name type="scientific">Granulicella arctica</name>
    <dbReference type="NCBI Taxonomy" id="940613"/>
    <lineage>
        <taxon>Bacteria</taxon>
        <taxon>Pseudomonadati</taxon>
        <taxon>Acidobacteriota</taxon>
        <taxon>Terriglobia</taxon>
        <taxon>Terriglobales</taxon>
        <taxon>Acidobacteriaceae</taxon>
        <taxon>Granulicella</taxon>
    </lineage>
</organism>
<dbReference type="GO" id="GO:0016787">
    <property type="term" value="F:hydrolase activity"/>
    <property type="evidence" value="ECO:0007669"/>
    <property type="project" value="UniProtKB-UniRule"/>
</dbReference>
<feature type="active site" description="Nucleophile" evidence="4">
    <location>
        <position position="122"/>
    </location>
</feature>
<evidence type="ECO:0000259" key="7">
    <source>
        <dbReference type="PROSITE" id="PS51635"/>
    </source>
</evidence>
<feature type="short sequence motif" description="GXSXG" evidence="4">
    <location>
        <begin position="120"/>
        <end position="124"/>
    </location>
</feature>
<sequence>MSTHRTACRLSPAKSFLSAALIASFVCAIPLPAQTQSQVPPATEKSTLATNSGKTPSDPNPDPQKAAALSSMAPSTPPQAPVGRPSIGLALGGGGAVAMSEIGVLQWLEERHIPVDMIAGTSMGCMVSTLYASGKTIPQLKTVMNDQVFNSVFSLGTSYKALNYRRREDSRALPNAITVGLKHGVSFRNSVLVDQGLNAFLDRQFLSYNDRTDFNTLPIPLRCKSTDLNSASSVTFSRGSLPDAVRASVSIPGVYSPYDIGGHQFVDGAVLQNLPTQTVHEMHADVVLAVSLPISPITTGDLNSLIGVLQRSFAVAIEANEQQSRALANVVIMPDVTGFNATDYLKSEALAVRGYQAAEAHKAELLKYAVDDQQWATYLSQRIARIPGPPGTVLHLHVKAPNQQVARAVQKSFSTIVDKPVDPKVIEALLDQVRSDGRYDADYIVGYETTPDPGSSAETLAINRPVVTVTVTDKKTGPPFLQVGTNVEAQTGGITRATLEGILTDQDFGGYGSELRAHIAVGFLTDLSGEYYRHLASLGQTQGGLFVAPQLVLHREPFYIYQDQRRISERQLQHTGGSIDVGWSDQRVQELRAGWQMGQERWQTETGTDTLAPANLVGSIQRARIRYVFDNQDRALVPQYGFRVATEAAYLYNAVDSSNAPQFTSKISYSHQITSNIFVMAAEGGTMLNRNVAQPFRFTLGGPLRLTASAIDEYRGTDYFLFEPAFLRRVAKLPSPLGQSIYLGAAYEAGQMRAPDARTITRQDVYFGVVAETPLGIITVAPAIGDDGHRKFVFTLGKLF</sequence>
<feature type="region of interest" description="Disordered" evidence="5">
    <location>
        <begin position="36"/>
        <end position="85"/>
    </location>
</feature>
<keyword evidence="1 4" id="KW-0378">Hydrolase</keyword>
<dbReference type="Gene3D" id="3.40.1090.10">
    <property type="entry name" value="Cytosolic phospholipase A2 catalytic domain"/>
    <property type="match status" value="2"/>
</dbReference>
<dbReference type="InterPro" id="IPR016035">
    <property type="entry name" value="Acyl_Trfase/lysoPLipase"/>
</dbReference>
<keyword evidence="3 4" id="KW-0443">Lipid metabolism</keyword>
<keyword evidence="2 4" id="KW-0442">Lipid degradation</keyword>
<dbReference type="PANTHER" id="PTHR14226:SF29">
    <property type="entry name" value="NEUROPATHY TARGET ESTERASE SWS"/>
    <property type="match status" value="1"/>
</dbReference>
<dbReference type="EMBL" id="JACCCW010000001">
    <property type="protein sequence ID" value="NYF78249.1"/>
    <property type="molecule type" value="Genomic_DNA"/>
</dbReference>
<dbReference type="RefSeq" id="WP_246301563.1">
    <property type="nucleotide sequence ID" value="NZ_JACCCW010000001.1"/>
</dbReference>
<dbReference type="SUPFAM" id="SSF52151">
    <property type="entry name" value="FabD/lysophospholipase-like"/>
    <property type="match status" value="1"/>
</dbReference>
<evidence type="ECO:0000256" key="5">
    <source>
        <dbReference type="SAM" id="MobiDB-lite"/>
    </source>
</evidence>
<dbReference type="PROSITE" id="PS51635">
    <property type="entry name" value="PNPLA"/>
    <property type="match status" value="1"/>
</dbReference>
<keyword evidence="6" id="KW-0732">Signal</keyword>
<gene>
    <name evidence="8" type="ORF">HDF17_000536</name>
</gene>
<evidence type="ECO:0000256" key="1">
    <source>
        <dbReference type="ARBA" id="ARBA00022801"/>
    </source>
</evidence>
<dbReference type="Pfam" id="PF01734">
    <property type="entry name" value="Patatin"/>
    <property type="match status" value="1"/>
</dbReference>
<dbReference type="InterPro" id="IPR002641">
    <property type="entry name" value="PNPLA_dom"/>
</dbReference>
<dbReference type="AlphaFoldDB" id="A0A7Y9TFE1"/>
<keyword evidence="9" id="KW-1185">Reference proteome</keyword>
<dbReference type="Proteomes" id="UP000589520">
    <property type="component" value="Unassembled WGS sequence"/>
</dbReference>
<dbReference type="GO" id="GO:0016042">
    <property type="term" value="P:lipid catabolic process"/>
    <property type="evidence" value="ECO:0007669"/>
    <property type="project" value="UniProtKB-UniRule"/>
</dbReference>
<evidence type="ECO:0000256" key="6">
    <source>
        <dbReference type="SAM" id="SignalP"/>
    </source>
</evidence>
<protein>
    <submittedName>
        <fullName evidence="8">NTE family protein</fullName>
    </submittedName>
</protein>
<accession>A0A7Y9TFE1</accession>
<reference evidence="8 9" key="1">
    <citation type="submission" date="2020-07" db="EMBL/GenBank/DDBJ databases">
        <title>Genomic Encyclopedia of Type Strains, Phase IV (KMG-V): Genome sequencing to study the core and pangenomes of soil and plant-associated prokaryotes.</title>
        <authorList>
            <person name="Whitman W."/>
        </authorList>
    </citation>
    <scope>NUCLEOTIDE SEQUENCE [LARGE SCALE GENOMIC DNA]</scope>
    <source>
        <strain evidence="8 9">X4EP2</strain>
    </source>
</reference>
<feature type="domain" description="PNPLA" evidence="7">
    <location>
        <begin position="89"/>
        <end position="280"/>
    </location>
</feature>
<dbReference type="PANTHER" id="PTHR14226">
    <property type="entry name" value="NEUROPATHY TARGET ESTERASE/SWISS CHEESE D.MELANOGASTER"/>
    <property type="match status" value="1"/>
</dbReference>
<feature type="active site" description="Proton acceptor" evidence="4">
    <location>
        <position position="267"/>
    </location>
</feature>
<feature type="compositionally biased region" description="Polar residues" evidence="5">
    <location>
        <begin position="36"/>
        <end position="57"/>
    </location>
</feature>
<evidence type="ECO:0000313" key="9">
    <source>
        <dbReference type="Proteomes" id="UP000589520"/>
    </source>
</evidence>
<feature type="short sequence motif" description="DGA/G" evidence="4">
    <location>
        <begin position="267"/>
        <end position="269"/>
    </location>
</feature>
<name>A0A7Y9TFE1_9BACT</name>
<proteinExistence type="predicted"/>
<comment type="caution">
    <text evidence="4">Lacks conserved residue(s) required for the propagation of feature annotation.</text>
</comment>
<evidence type="ECO:0000256" key="4">
    <source>
        <dbReference type="PROSITE-ProRule" id="PRU01161"/>
    </source>
</evidence>
<dbReference type="InterPro" id="IPR050301">
    <property type="entry name" value="NTE"/>
</dbReference>
<evidence type="ECO:0000256" key="2">
    <source>
        <dbReference type="ARBA" id="ARBA00022963"/>
    </source>
</evidence>
<evidence type="ECO:0000256" key="3">
    <source>
        <dbReference type="ARBA" id="ARBA00023098"/>
    </source>
</evidence>
<feature type="chain" id="PRO_5030972277" evidence="6">
    <location>
        <begin position="36"/>
        <end position="800"/>
    </location>
</feature>
<feature type="signal peptide" evidence="6">
    <location>
        <begin position="1"/>
        <end position="35"/>
    </location>
</feature>